<organism evidence="2 3">
    <name type="scientific">Desulfomonile tiedjei</name>
    <dbReference type="NCBI Taxonomy" id="2358"/>
    <lineage>
        <taxon>Bacteria</taxon>
        <taxon>Pseudomonadati</taxon>
        <taxon>Thermodesulfobacteriota</taxon>
        <taxon>Desulfomonilia</taxon>
        <taxon>Desulfomonilales</taxon>
        <taxon>Desulfomonilaceae</taxon>
        <taxon>Desulfomonile</taxon>
    </lineage>
</organism>
<comment type="caution">
    <text evidence="2">The sequence shown here is derived from an EMBL/GenBank/DDBJ whole genome shotgun (WGS) entry which is preliminary data.</text>
</comment>
<feature type="domain" description="Pyridoxamine 5'-phosphate oxidase N-terminal" evidence="1">
    <location>
        <begin position="1"/>
        <end position="109"/>
    </location>
</feature>
<evidence type="ECO:0000313" key="3">
    <source>
        <dbReference type="Proteomes" id="UP000807825"/>
    </source>
</evidence>
<gene>
    <name evidence="2" type="ORF">HY912_14910</name>
</gene>
<dbReference type="Gene3D" id="2.30.110.10">
    <property type="entry name" value="Electron Transport, Fmn-binding Protein, Chain A"/>
    <property type="match status" value="1"/>
</dbReference>
<accession>A0A9D6V4P6</accession>
<protein>
    <submittedName>
        <fullName evidence="2">Pyridoxamine 5'-phosphate oxidase family protein</fullName>
    </submittedName>
</protein>
<dbReference type="PANTHER" id="PTHR40660:SF1">
    <property type="entry name" value="5'-PHOSPHATE OXIDASE PUTATIVE DOMAIN-CONTAINING PROTEIN-RELATED"/>
    <property type="match status" value="1"/>
</dbReference>
<name>A0A9D6V4P6_9BACT</name>
<reference evidence="2" key="1">
    <citation type="submission" date="2020-07" db="EMBL/GenBank/DDBJ databases">
        <title>Huge and variable diversity of episymbiotic CPR bacteria and DPANN archaea in groundwater ecosystems.</title>
        <authorList>
            <person name="He C.Y."/>
            <person name="Keren R."/>
            <person name="Whittaker M."/>
            <person name="Farag I.F."/>
            <person name="Doudna J."/>
            <person name="Cate J.H.D."/>
            <person name="Banfield J.F."/>
        </authorList>
    </citation>
    <scope>NUCLEOTIDE SEQUENCE</scope>
    <source>
        <strain evidence="2">NC_groundwater_1664_Pr3_B-0.1um_52_9</strain>
    </source>
</reference>
<dbReference type="InterPro" id="IPR011576">
    <property type="entry name" value="Pyridox_Oxase_N"/>
</dbReference>
<evidence type="ECO:0000259" key="1">
    <source>
        <dbReference type="Pfam" id="PF01243"/>
    </source>
</evidence>
<dbReference type="InterPro" id="IPR012349">
    <property type="entry name" value="Split_barrel_FMN-bd"/>
</dbReference>
<evidence type="ECO:0000313" key="2">
    <source>
        <dbReference type="EMBL" id="MBI5250779.1"/>
    </source>
</evidence>
<dbReference type="PANTHER" id="PTHR40660">
    <property type="entry name" value="5'-PHOSPHATE OXIDASE PUTATIVE DOMAIN-CONTAINING PROTEIN-RELATED"/>
    <property type="match status" value="1"/>
</dbReference>
<dbReference type="Proteomes" id="UP000807825">
    <property type="component" value="Unassembled WGS sequence"/>
</dbReference>
<sequence>MTKQLMDFFNKQPRLGVLSTANKDGKVNAAYFGSPRMIDEKTIFMGLGKNRSLENLQQNPNAVFMIMEPGQSLPEWKGVRIYIRMTDCQTSGEKLDAIRAGIAEAAGEKASKMIHAALTFSIEEIRPLADFGQGWEKSI</sequence>
<proteinExistence type="predicted"/>
<dbReference type="Pfam" id="PF01243">
    <property type="entry name" value="PNPOx_N"/>
    <property type="match status" value="1"/>
</dbReference>
<dbReference type="SUPFAM" id="SSF50475">
    <property type="entry name" value="FMN-binding split barrel"/>
    <property type="match status" value="1"/>
</dbReference>
<dbReference type="AlphaFoldDB" id="A0A9D6V4P6"/>
<dbReference type="EMBL" id="JACRDE010000389">
    <property type="protein sequence ID" value="MBI5250779.1"/>
    <property type="molecule type" value="Genomic_DNA"/>
</dbReference>